<dbReference type="Proteomes" id="UP000807353">
    <property type="component" value="Unassembled WGS sequence"/>
</dbReference>
<protein>
    <submittedName>
        <fullName evidence="1">Uncharacterized protein</fullName>
    </submittedName>
</protein>
<evidence type="ECO:0000313" key="2">
    <source>
        <dbReference type="Proteomes" id="UP000807353"/>
    </source>
</evidence>
<comment type="caution">
    <text evidence="1">The sequence shown here is derived from an EMBL/GenBank/DDBJ whole genome shotgun (WGS) entry which is preliminary data.</text>
</comment>
<name>A0A9P5YFS9_9AGAR</name>
<keyword evidence="2" id="KW-1185">Reference proteome</keyword>
<reference evidence="1" key="1">
    <citation type="submission" date="2020-11" db="EMBL/GenBank/DDBJ databases">
        <authorList>
            <consortium name="DOE Joint Genome Institute"/>
            <person name="Ahrendt S."/>
            <person name="Riley R."/>
            <person name="Andreopoulos W."/>
            <person name="Labutti K."/>
            <person name="Pangilinan J."/>
            <person name="Ruiz-Duenas F.J."/>
            <person name="Barrasa J.M."/>
            <person name="Sanchez-Garcia M."/>
            <person name="Camarero S."/>
            <person name="Miyauchi S."/>
            <person name="Serrano A."/>
            <person name="Linde D."/>
            <person name="Babiker R."/>
            <person name="Drula E."/>
            <person name="Ayuso-Fernandez I."/>
            <person name="Pacheco R."/>
            <person name="Padilla G."/>
            <person name="Ferreira P."/>
            <person name="Barriuso J."/>
            <person name="Kellner H."/>
            <person name="Castanera R."/>
            <person name="Alfaro M."/>
            <person name="Ramirez L."/>
            <person name="Pisabarro A.G."/>
            <person name="Kuo A."/>
            <person name="Tritt A."/>
            <person name="Lipzen A."/>
            <person name="He G."/>
            <person name="Yan M."/>
            <person name="Ng V."/>
            <person name="Cullen D."/>
            <person name="Martin F."/>
            <person name="Rosso M.-N."/>
            <person name="Henrissat B."/>
            <person name="Hibbett D."/>
            <person name="Martinez A.T."/>
            <person name="Grigoriev I.V."/>
        </authorList>
    </citation>
    <scope>NUCLEOTIDE SEQUENCE</scope>
    <source>
        <strain evidence="1">CBS 247.69</strain>
    </source>
</reference>
<dbReference type="AlphaFoldDB" id="A0A9P5YFS9"/>
<accession>A0A9P5YFS9</accession>
<gene>
    <name evidence="1" type="ORF">BDZ94DRAFT_1332008</name>
</gene>
<dbReference type="EMBL" id="MU150239">
    <property type="protein sequence ID" value="KAF9466850.1"/>
    <property type="molecule type" value="Genomic_DNA"/>
</dbReference>
<organism evidence="1 2">
    <name type="scientific">Collybia nuda</name>
    <dbReference type="NCBI Taxonomy" id="64659"/>
    <lineage>
        <taxon>Eukaryota</taxon>
        <taxon>Fungi</taxon>
        <taxon>Dikarya</taxon>
        <taxon>Basidiomycota</taxon>
        <taxon>Agaricomycotina</taxon>
        <taxon>Agaricomycetes</taxon>
        <taxon>Agaricomycetidae</taxon>
        <taxon>Agaricales</taxon>
        <taxon>Tricholomatineae</taxon>
        <taxon>Clitocybaceae</taxon>
        <taxon>Collybia</taxon>
    </lineage>
</organism>
<evidence type="ECO:0000313" key="1">
    <source>
        <dbReference type="EMBL" id="KAF9466850.1"/>
    </source>
</evidence>
<proteinExistence type="predicted"/>
<sequence length="211" mass="22805">MGTTSQNLSYVSGGSGPGSGIWVMGDSTTGLRFTPGKIYHPLSKKFEDLPFANDKQFIQTLIDKYFTTPLGKKNQDAITDYIVQALITFGANVVLAQVAKFINDHLPRSVRVSIKYEASVLVVKIGWAQGVLSKDLVIGENNAEQLEGLFNNMINMFKPGYCSLDYTVLNGSVSNPAPGSGSCASGPMSDTISYDQKLQKIVPHMNCITVA</sequence>